<dbReference type="InterPro" id="IPR004511">
    <property type="entry name" value="PAPS/APS_Rdtase"/>
</dbReference>
<dbReference type="EMBL" id="JBHSAP010000009">
    <property type="protein sequence ID" value="MFC4077091.1"/>
    <property type="molecule type" value="Genomic_DNA"/>
</dbReference>
<protein>
    <recommendedName>
        <fullName evidence="4">Adenosine 5'-phosphosulfate reductase</fullName>
        <shortName evidence="4">APS reductase</shortName>
        <ecNumber evidence="4">1.8.4.10</ecNumber>
    </recommendedName>
    <alternativeName>
        <fullName evidence="4">5'-adenylylsulfate reductase</fullName>
    </alternativeName>
    <alternativeName>
        <fullName evidence="4">Thioredoxin-dependent 5'-adenylylsulfate reductase</fullName>
    </alternativeName>
</protein>
<keyword evidence="7" id="KW-1185">Reference proteome</keyword>
<evidence type="ECO:0000256" key="3">
    <source>
        <dbReference type="ARBA" id="ARBA00024327"/>
    </source>
</evidence>
<feature type="binding site" evidence="4">
    <location>
        <position position="214"/>
    </location>
    <ligand>
        <name>[4Fe-4S] cluster</name>
        <dbReference type="ChEBI" id="CHEBI:49883"/>
    </ligand>
</feature>
<feature type="binding site" evidence="4">
    <location>
        <position position="131"/>
    </location>
    <ligand>
        <name>[4Fe-4S] cluster</name>
        <dbReference type="ChEBI" id="CHEBI:49883"/>
    </ligand>
</feature>
<comment type="similarity">
    <text evidence="1 4">Belongs to the PAPS reductase family. CysH subfamily.</text>
</comment>
<organism evidence="6 7">
    <name type="scientific">Salinithrix halophila</name>
    <dbReference type="NCBI Taxonomy" id="1485204"/>
    <lineage>
        <taxon>Bacteria</taxon>
        <taxon>Bacillati</taxon>
        <taxon>Bacillota</taxon>
        <taxon>Bacilli</taxon>
        <taxon>Bacillales</taxon>
        <taxon>Thermoactinomycetaceae</taxon>
        <taxon>Salinithrix</taxon>
    </lineage>
</organism>
<evidence type="ECO:0000259" key="5">
    <source>
        <dbReference type="Pfam" id="PF01507"/>
    </source>
</evidence>
<accession>A0ABV8JDS2</accession>
<dbReference type="Pfam" id="PF01507">
    <property type="entry name" value="PAPS_reduct"/>
    <property type="match status" value="1"/>
</dbReference>
<dbReference type="CDD" id="cd23945">
    <property type="entry name" value="PAPS_reductase"/>
    <property type="match status" value="1"/>
</dbReference>
<dbReference type="EC" id="1.8.4.10" evidence="4"/>
<name>A0ABV8JDS2_9BACL</name>
<dbReference type="SUPFAM" id="SSF52402">
    <property type="entry name" value="Adenine nucleotide alpha hydrolases-like"/>
    <property type="match status" value="1"/>
</dbReference>
<dbReference type="PANTHER" id="PTHR46509:SF1">
    <property type="entry name" value="PHOSPHOADENOSINE PHOSPHOSULFATE REDUCTASE"/>
    <property type="match status" value="1"/>
</dbReference>
<evidence type="ECO:0000256" key="2">
    <source>
        <dbReference type="ARBA" id="ARBA00023002"/>
    </source>
</evidence>
<keyword evidence="4" id="KW-0411">Iron-sulfur</keyword>
<comment type="catalytic activity">
    <reaction evidence="4">
        <text>[thioredoxin]-disulfide + sulfite + AMP + 2 H(+) = adenosine 5'-phosphosulfate + [thioredoxin]-dithiol</text>
        <dbReference type="Rhea" id="RHEA:21976"/>
        <dbReference type="Rhea" id="RHEA-COMP:10698"/>
        <dbReference type="Rhea" id="RHEA-COMP:10700"/>
        <dbReference type="ChEBI" id="CHEBI:15378"/>
        <dbReference type="ChEBI" id="CHEBI:17359"/>
        <dbReference type="ChEBI" id="CHEBI:29950"/>
        <dbReference type="ChEBI" id="CHEBI:50058"/>
        <dbReference type="ChEBI" id="CHEBI:58243"/>
        <dbReference type="ChEBI" id="CHEBI:456215"/>
        <dbReference type="EC" id="1.8.4.10"/>
    </reaction>
</comment>
<comment type="cofactor">
    <cofactor evidence="4">
        <name>[4Fe-4S] cluster</name>
        <dbReference type="ChEBI" id="CHEBI:49883"/>
    </cofactor>
    <text evidence="4">Binds 1 [4Fe-4S] cluster per subunit.</text>
</comment>
<dbReference type="PIRSF" id="PIRSF000857">
    <property type="entry name" value="PAPS_reductase"/>
    <property type="match status" value="1"/>
</dbReference>
<dbReference type="Proteomes" id="UP001595843">
    <property type="component" value="Unassembled WGS sequence"/>
</dbReference>
<dbReference type="GO" id="GO:0004604">
    <property type="term" value="F:phosphoadenylyl-sulfate reductase (thioredoxin) activity"/>
    <property type="evidence" value="ECO:0007669"/>
    <property type="project" value="UniProtKB-EC"/>
</dbReference>
<feature type="active site" description="Nucleophile; cysteine thiosulfonate intermediate" evidence="4">
    <location>
        <position position="240"/>
    </location>
</feature>
<comment type="pathway">
    <text evidence="3 4">Sulfur metabolism; hydrogen sulfide biosynthesis; sulfite from sulfate.</text>
</comment>
<evidence type="ECO:0000256" key="1">
    <source>
        <dbReference type="ARBA" id="ARBA00009732"/>
    </source>
</evidence>
<feature type="domain" description="Phosphoadenosine phosphosulphate reductase" evidence="5">
    <location>
        <begin position="48"/>
        <end position="220"/>
    </location>
</feature>
<evidence type="ECO:0000313" key="6">
    <source>
        <dbReference type="EMBL" id="MFC4077091.1"/>
    </source>
</evidence>
<dbReference type="HAMAP" id="MF_00063">
    <property type="entry name" value="CysH"/>
    <property type="match status" value="1"/>
</dbReference>
<evidence type="ECO:0000313" key="7">
    <source>
        <dbReference type="Proteomes" id="UP001595843"/>
    </source>
</evidence>
<gene>
    <name evidence="4" type="primary">cysH</name>
    <name evidence="6" type="ORF">ACFOUO_09715</name>
</gene>
<dbReference type="InterPro" id="IPR014729">
    <property type="entry name" value="Rossmann-like_a/b/a_fold"/>
</dbReference>
<keyword evidence="4" id="KW-0963">Cytoplasm</keyword>
<keyword evidence="2 4" id="KW-0560">Oxidoreductase</keyword>
<sequence>MFEETKSGNDAKAAEWSREQVAEAAIRLKEADPDSILKWAVGEFGSEMALACSFGYEDVSLVYRLSRIDPEQTVPIFYLDTDLLFPETYETRDRLAGSCGVSFIRVTPAYTLERQAQLWGDELWKREPHSCCLVRKVEPLRRFLKGRTAWITGIRREQAPSRGKAEVVEWDHQFGLVKINPLAYRTSDEVWRYIQERNIPHNPLHDRMYPSIGCIPCTRPVRPGEDIRAGRWSGFGKTECGLHPSKQEEED</sequence>
<feature type="binding site" evidence="4">
    <location>
        <position position="217"/>
    </location>
    <ligand>
        <name>[4Fe-4S] cluster</name>
        <dbReference type="ChEBI" id="CHEBI:49883"/>
    </ligand>
</feature>
<proteinExistence type="inferred from homology"/>
<dbReference type="NCBIfam" id="NF002537">
    <property type="entry name" value="PRK02090.1"/>
    <property type="match status" value="1"/>
</dbReference>
<reference evidence="7" key="1">
    <citation type="journal article" date="2019" name="Int. J. Syst. Evol. Microbiol.">
        <title>The Global Catalogue of Microorganisms (GCM) 10K type strain sequencing project: providing services to taxonomists for standard genome sequencing and annotation.</title>
        <authorList>
            <consortium name="The Broad Institute Genomics Platform"/>
            <consortium name="The Broad Institute Genome Sequencing Center for Infectious Disease"/>
            <person name="Wu L."/>
            <person name="Ma J."/>
        </authorList>
    </citation>
    <scope>NUCLEOTIDE SEQUENCE [LARGE SCALE GENOMIC DNA]</scope>
    <source>
        <strain evidence="7">IBRC-M 10813</strain>
    </source>
</reference>
<dbReference type="Gene3D" id="3.40.50.620">
    <property type="entry name" value="HUPs"/>
    <property type="match status" value="1"/>
</dbReference>
<dbReference type="PANTHER" id="PTHR46509">
    <property type="entry name" value="PHOSPHOADENOSINE PHOSPHOSULFATE REDUCTASE"/>
    <property type="match status" value="1"/>
</dbReference>
<dbReference type="RefSeq" id="WP_380704610.1">
    <property type="nucleotide sequence ID" value="NZ_JBHSAP010000009.1"/>
</dbReference>
<dbReference type="InterPro" id="IPR002500">
    <property type="entry name" value="PAPS_reduct_dom"/>
</dbReference>
<keyword evidence="4" id="KW-0408">Iron</keyword>
<dbReference type="NCBIfam" id="TIGR00434">
    <property type="entry name" value="cysH"/>
    <property type="match status" value="1"/>
</dbReference>
<comment type="caution">
    <text evidence="6">The sequence shown here is derived from an EMBL/GenBank/DDBJ whole genome shotgun (WGS) entry which is preliminary data.</text>
</comment>
<comment type="function">
    <text evidence="4">Catalyzes the formation of sulfite from adenosine 5'-phosphosulfate (APS) using thioredoxin as an electron donor.</text>
</comment>
<keyword evidence="4" id="KW-0479">Metal-binding</keyword>
<comment type="subcellular location">
    <subcellularLocation>
        <location evidence="4">Cytoplasm</location>
    </subcellularLocation>
</comment>
<evidence type="ECO:0000256" key="4">
    <source>
        <dbReference type="HAMAP-Rule" id="MF_00063"/>
    </source>
</evidence>
<feature type="binding site" evidence="4">
    <location>
        <position position="132"/>
    </location>
    <ligand>
        <name>[4Fe-4S] cluster</name>
        <dbReference type="ChEBI" id="CHEBI:49883"/>
    </ligand>
</feature>